<gene>
    <name evidence="1" type="ORF">C5L31_001820</name>
</gene>
<evidence type="ECO:0000313" key="1">
    <source>
        <dbReference type="EMBL" id="TDG80210.1"/>
    </source>
</evidence>
<dbReference type="PANTHER" id="PTHR39166">
    <property type="entry name" value="BLL1166 PROTEIN"/>
    <property type="match status" value="1"/>
</dbReference>
<dbReference type="PANTHER" id="PTHR39166:SF1">
    <property type="entry name" value="BLL1166 PROTEIN"/>
    <property type="match status" value="1"/>
</dbReference>
<evidence type="ECO:0008006" key="3">
    <source>
        <dbReference type="Google" id="ProtNLM"/>
    </source>
</evidence>
<protein>
    <recommendedName>
        <fullName evidence="3">Nucleotidyltransferase family protein</fullName>
    </recommendedName>
</protein>
<proteinExistence type="predicted"/>
<accession>A0A4R5NSL9</accession>
<dbReference type="Proteomes" id="UP000294854">
    <property type="component" value="Unassembled WGS sequence"/>
</dbReference>
<dbReference type="OrthoDB" id="1901124at2"/>
<dbReference type="AlphaFoldDB" id="A0A4R5NSL9"/>
<evidence type="ECO:0000313" key="2">
    <source>
        <dbReference type="Proteomes" id="UP000294854"/>
    </source>
</evidence>
<dbReference type="STRING" id="1122149.FD44_GL000791"/>
<dbReference type="RefSeq" id="WP_010619243.1">
    <property type="nucleotide sequence ID" value="NZ_CP042371.1"/>
</dbReference>
<comment type="caution">
    <text evidence="1">The sequence shown here is derived from an EMBL/GenBank/DDBJ whole genome shotgun (WGS) entry which is preliminary data.</text>
</comment>
<name>A0A4R5NSL9_9LACO</name>
<sequence>MENYERKLKAWIKGDTQLMTELRAVQSLHLKQGMIAAGAIRRLAWNKITNRHVESTGDVDVVFYDKTLAYDDNRKIEKELSESLPEVKWEAKNEVYMNTHNFDDMAPFKSAPDALAHFPEACTAVGAYLDDKEEVQLVAPLGITVLFDLLVIPSPSFACDRKRKEVYLDRINEKNWQQDWPELKIQHH</sequence>
<dbReference type="EMBL" id="PUFO01000012">
    <property type="protein sequence ID" value="TDG80210.1"/>
    <property type="molecule type" value="Genomic_DNA"/>
</dbReference>
<dbReference type="InterPro" id="IPR009267">
    <property type="entry name" value="NTP_transf_6"/>
</dbReference>
<organism evidence="1 2">
    <name type="scientific">Secundilactobacillus malefermentans</name>
    <dbReference type="NCBI Taxonomy" id="176292"/>
    <lineage>
        <taxon>Bacteria</taxon>
        <taxon>Bacillati</taxon>
        <taxon>Bacillota</taxon>
        <taxon>Bacilli</taxon>
        <taxon>Lactobacillales</taxon>
        <taxon>Lactobacillaceae</taxon>
        <taxon>Secundilactobacillus</taxon>
    </lineage>
</organism>
<reference evidence="1 2" key="1">
    <citation type="journal article" date="2019" name="Appl. Microbiol. Biotechnol.">
        <title>Uncovering carbohydrate metabolism through a genotype-phenotype association study of 56 lactic acid bacteria genomes.</title>
        <authorList>
            <person name="Buron-Moles G."/>
            <person name="Chailyan A."/>
            <person name="Dolejs I."/>
            <person name="Forster J."/>
            <person name="Miks M.H."/>
        </authorList>
    </citation>
    <scope>NUCLEOTIDE SEQUENCE [LARGE SCALE GENOMIC DNA]</scope>
    <source>
        <strain evidence="1 2">ATCC 49373</strain>
    </source>
</reference>
<keyword evidence="2" id="KW-1185">Reference proteome</keyword>
<dbReference type="Pfam" id="PF06042">
    <property type="entry name" value="NTP_transf_6"/>
    <property type="match status" value="1"/>
</dbReference>